<feature type="region of interest" description="Disordered" evidence="12">
    <location>
        <begin position="1"/>
        <end position="20"/>
    </location>
</feature>
<dbReference type="GO" id="GO:0015031">
    <property type="term" value="P:protein transport"/>
    <property type="evidence" value="ECO:0007669"/>
    <property type="project" value="UniProtKB-KW"/>
</dbReference>
<sequence>MSTENASNNAPPPPSPPKSGARIVLERTGVPSWVFQKPKLPSRNWLIFISVVSTLTGSYLYDRQQCKRIRREYVDKVKHLADEPLGVFDYARKITVYGGKWPGDEDYERSMKYFRKYVKPILVAAAVDYDMVKGRRLGDITDRIAKEIQARRRLEAGLDTPSSAMPLPTDQSLETKRRRELEGGIVIVGRPTFKEFMAGLKKGWSEGLEVVDPEEKLARELESDGHFDEEEEPLDTHASIGFVAGDEEPIPTPSRLPPSTSIYSPIQLQPPSSPSQRPGSPVDSSSNTAPSVIPELPPLLLVPFVNYLGFTQIPLMLWEFFNERKKVQAGSEAAYSLIMKQTRPFTASSSAPSSSTEFVSEDVTQQTPSERKLTPSSATVKTDLDFDTDAESYYKSSLRKIPDEITKARTEYYASLPAKLKTARDLSRGLREPTKDEKNYPPPTEVELRAERMKKEVKWRKDLAGWLTVKPETDVEWDERFRSALKVFTEPTEGSRDDGFGSSSI</sequence>
<comment type="subcellular location">
    <subcellularLocation>
        <location evidence="1">Mitochondrion inner membrane</location>
        <topology evidence="1">Single-pass membrane protein</topology>
    </subcellularLocation>
</comment>
<dbReference type="InParanoid" id="A0A067Q4K0"/>
<accession>A0A067Q4K0</accession>
<feature type="region of interest" description="Disordered" evidence="12">
    <location>
        <begin position="346"/>
        <end position="377"/>
    </location>
</feature>
<name>A0A067Q4K0_9AGAM</name>
<keyword evidence="9" id="KW-0811">Translocation</keyword>
<feature type="region of interest" description="Disordered" evidence="12">
    <location>
        <begin position="244"/>
        <end position="289"/>
    </location>
</feature>
<reference evidence="14" key="1">
    <citation type="journal article" date="2014" name="Proc. Natl. Acad. Sci. U.S.A.">
        <title>Extensive sampling of basidiomycete genomes demonstrates inadequacy of the white-rot/brown-rot paradigm for wood decay fungi.</title>
        <authorList>
            <person name="Riley R."/>
            <person name="Salamov A.A."/>
            <person name="Brown D.W."/>
            <person name="Nagy L.G."/>
            <person name="Floudas D."/>
            <person name="Held B.W."/>
            <person name="Levasseur A."/>
            <person name="Lombard V."/>
            <person name="Morin E."/>
            <person name="Otillar R."/>
            <person name="Lindquist E.A."/>
            <person name="Sun H."/>
            <person name="LaButti K.M."/>
            <person name="Schmutz J."/>
            <person name="Jabbour D."/>
            <person name="Luo H."/>
            <person name="Baker S.E."/>
            <person name="Pisabarro A.G."/>
            <person name="Walton J.D."/>
            <person name="Blanchette R.A."/>
            <person name="Henrissat B."/>
            <person name="Martin F."/>
            <person name="Cullen D."/>
            <person name="Hibbett D.S."/>
            <person name="Grigoriev I.V."/>
        </authorList>
    </citation>
    <scope>NUCLEOTIDE SEQUENCE [LARGE SCALE GENOMIC DNA]</scope>
    <source>
        <strain evidence="14">MUCL 33604</strain>
    </source>
</reference>
<proteinExistence type="inferred from homology"/>
<evidence type="ECO:0000256" key="12">
    <source>
        <dbReference type="SAM" id="MobiDB-lite"/>
    </source>
</evidence>
<evidence type="ECO:0000256" key="1">
    <source>
        <dbReference type="ARBA" id="ARBA00004434"/>
    </source>
</evidence>
<protein>
    <recommendedName>
        <fullName evidence="3">Mitochondrial import inner membrane translocase subunit TIM54</fullName>
    </recommendedName>
</protein>
<evidence type="ECO:0000256" key="9">
    <source>
        <dbReference type="ARBA" id="ARBA00023010"/>
    </source>
</evidence>
<keyword evidence="7" id="KW-0653">Protein transport</keyword>
<evidence type="ECO:0000256" key="5">
    <source>
        <dbReference type="ARBA" id="ARBA00022692"/>
    </source>
</evidence>
<evidence type="ECO:0000256" key="3">
    <source>
        <dbReference type="ARBA" id="ARBA00020796"/>
    </source>
</evidence>
<dbReference type="Proteomes" id="UP000027265">
    <property type="component" value="Unassembled WGS sequence"/>
</dbReference>
<evidence type="ECO:0000256" key="11">
    <source>
        <dbReference type="ARBA" id="ARBA00023136"/>
    </source>
</evidence>
<organism evidence="13 14">
    <name type="scientific">Jaapia argillacea MUCL 33604</name>
    <dbReference type="NCBI Taxonomy" id="933084"/>
    <lineage>
        <taxon>Eukaryota</taxon>
        <taxon>Fungi</taxon>
        <taxon>Dikarya</taxon>
        <taxon>Basidiomycota</taxon>
        <taxon>Agaricomycotina</taxon>
        <taxon>Agaricomycetes</taxon>
        <taxon>Agaricomycetidae</taxon>
        <taxon>Jaapiales</taxon>
        <taxon>Jaapiaceae</taxon>
        <taxon>Jaapia</taxon>
    </lineage>
</organism>
<evidence type="ECO:0000313" key="13">
    <source>
        <dbReference type="EMBL" id="KDQ61090.1"/>
    </source>
</evidence>
<feature type="compositionally biased region" description="Low complexity" evidence="12">
    <location>
        <begin position="346"/>
        <end position="358"/>
    </location>
</feature>
<dbReference type="STRING" id="933084.A0A067Q4K0"/>
<gene>
    <name evidence="13" type="ORF">JAAARDRAFT_173611</name>
</gene>
<feature type="compositionally biased region" description="Polar residues" evidence="12">
    <location>
        <begin position="362"/>
        <end position="377"/>
    </location>
</feature>
<dbReference type="GO" id="GO:0005743">
    <property type="term" value="C:mitochondrial inner membrane"/>
    <property type="evidence" value="ECO:0007669"/>
    <property type="project" value="UniProtKB-SubCell"/>
</dbReference>
<evidence type="ECO:0000256" key="2">
    <source>
        <dbReference type="ARBA" id="ARBA00006355"/>
    </source>
</evidence>
<evidence type="ECO:0000256" key="8">
    <source>
        <dbReference type="ARBA" id="ARBA00022989"/>
    </source>
</evidence>
<dbReference type="OrthoDB" id="5598305at2759"/>
<comment type="similarity">
    <text evidence="2">Belongs to the TIM54 family.</text>
</comment>
<evidence type="ECO:0000313" key="14">
    <source>
        <dbReference type="Proteomes" id="UP000027265"/>
    </source>
</evidence>
<keyword evidence="4" id="KW-0813">Transport</keyword>
<evidence type="ECO:0000256" key="10">
    <source>
        <dbReference type="ARBA" id="ARBA00023128"/>
    </source>
</evidence>
<dbReference type="Pfam" id="PF11711">
    <property type="entry name" value="Tim54"/>
    <property type="match status" value="1"/>
</dbReference>
<keyword evidence="11" id="KW-0472">Membrane</keyword>
<evidence type="ECO:0000256" key="4">
    <source>
        <dbReference type="ARBA" id="ARBA00022448"/>
    </source>
</evidence>
<dbReference type="AlphaFoldDB" id="A0A067Q4K0"/>
<evidence type="ECO:0000256" key="6">
    <source>
        <dbReference type="ARBA" id="ARBA00022792"/>
    </source>
</evidence>
<keyword evidence="14" id="KW-1185">Reference proteome</keyword>
<keyword evidence="6" id="KW-0999">Mitochondrion inner membrane</keyword>
<evidence type="ECO:0000256" key="7">
    <source>
        <dbReference type="ARBA" id="ARBA00022927"/>
    </source>
</evidence>
<keyword evidence="8" id="KW-1133">Transmembrane helix</keyword>
<dbReference type="EMBL" id="KL197713">
    <property type="protein sequence ID" value="KDQ61090.1"/>
    <property type="molecule type" value="Genomic_DNA"/>
</dbReference>
<feature type="compositionally biased region" description="Low complexity" evidence="12">
    <location>
        <begin position="261"/>
        <end position="281"/>
    </location>
</feature>
<keyword evidence="10" id="KW-0496">Mitochondrion</keyword>
<keyword evidence="5" id="KW-0812">Transmembrane</keyword>
<dbReference type="HOGENOM" id="CLU_033744_0_0_1"/>
<dbReference type="InterPro" id="IPR021056">
    <property type="entry name" value="Mt_import_IM_translocase_Tim54"/>
</dbReference>
<dbReference type="FunCoup" id="A0A067Q4K0">
    <property type="interactions" value="66"/>
</dbReference>